<name>A0A8H7NK93_BIOOC</name>
<evidence type="ECO:0000313" key="1">
    <source>
        <dbReference type="EMBL" id="KAF9757561.1"/>
    </source>
</evidence>
<organism evidence="1 2">
    <name type="scientific">Bionectria ochroleuca</name>
    <name type="common">Gliocladium roseum</name>
    <dbReference type="NCBI Taxonomy" id="29856"/>
    <lineage>
        <taxon>Eukaryota</taxon>
        <taxon>Fungi</taxon>
        <taxon>Dikarya</taxon>
        <taxon>Ascomycota</taxon>
        <taxon>Pezizomycotina</taxon>
        <taxon>Sordariomycetes</taxon>
        <taxon>Hypocreomycetidae</taxon>
        <taxon>Hypocreales</taxon>
        <taxon>Bionectriaceae</taxon>
        <taxon>Clonostachys</taxon>
    </lineage>
</organism>
<dbReference type="AlphaFoldDB" id="A0A8H7NK93"/>
<proteinExistence type="predicted"/>
<protein>
    <submittedName>
        <fullName evidence="1">Uncharacterized protein</fullName>
    </submittedName>
</protein>
<reference evidence="1" key="1">
    <citation type="submission" date="2020-10" db="EMBL/GenBank/DDBJ databases">
        <title>High-Quality Genome Resource of Clonostachys rosea strain S41 by Oxford Nanopore Long-Read Sequencing.</title>
        <authorList>
            <person name="Wang H."/>
        </authorList>
    </citation>
    <scope>NUCLEOTIDE SEQUENCE</scope>
    <source>
        <strain evidence="1">S41</strain>
    </source>
</reference>
<accession>A0A8H7NK93</accession>
<dbReference type="EMBL" id="JADCTT010000002">
    <property type="protein sequence ID" value="KAF9757561.1"/>
    <property type="molecule type" value="Genomic_DNA"/>
</dbReference>
<comment type="caution">
    <text evidence="1">The sequence shown here is derived from an EMBL/GenBank/DDBJ whole genome shotgun (WGS) entry which is preliminary data.</text>
</comment>
<dbReference type="Proteomes" id="UP000616885">
    <property type="component" value="Unassembled WGS sequence"/>
</dbReference>
<gene>
    <name evidence="1" type="ORF">IM811_008505</name>
</gene>
<evidence type="ECO:0000313" key="2">
    <source>
        <dbReference type="Proteomes" id="UP000616885"/>
    </source>
</evidence>
<sequence>MRRHLEHILSVCAIPVHQPHPKPSELGTAWFKPGPGVVPIALTCGDMSEHVIYTSSSFFAFMFLLEAARRLKRIHPADKYVSICWPESQQSAKGTWSGSNLQS</sequence>